<dbReference type="EMBL" id="KN825407">
    <property type="protein sequence ID" value="KIK91259.1"/>
    <property type="molecule type" value="Genomic_DNA"/>
</dbReference>
<dbReference type="HOGENOM" id="CLU_1971266_0_0_1"/>
<reference evidence="2" key="2">
    <citation type="submission" date="2015-01" db="EMBL/GenBank/DDBJ databases">
        <title>Evolutionary Origins and Diversification of the Mycorrhizal Mutualists.</title>
        <authorList>
            <consortium name="DOE Joint Genome Institute"/>
            <consortium name="Mycorrhizal Genomics Consortium"/>
            <person name="Kohler A."/>
            <person name="Kuo A."/>
            <person name="Nagy L.G."/>
            <person name="Floudas D."/>
            <person name="Copeland A."/>
            <person name="Barry K.W."/>
            <person name="Cichocki N."/>
            <person name="Veneault-Fourrey C."/>
            <person name="LaButti K."/>
            <person name="Lindquist E.A."/>
            <person name="Lipzen A."/>
            <person name="Lundell T."/>
            <person name="Morin E."/>
            <person name="Murat C."/>
            <person name="Riley R."/>
            <person name="Ohm R."/>
            <person name="Sun H."/>
            <person name="Tunlid A."/>
            <person name="Henrissat B."/>
            <person name="Grigoriev I.V."/>
            <person name="Hibbett D.S."/>
            <person name="Martin F."/>
        </authorList>
    </citation>
    <scope>NUCLEOTIDE SEQUENCE [LARGE SCALE GENOMIC DNA]</scope>
    <source>
        <strain evidence="2">Ve08.2h10</strain>
    </source>
</reference>
<keyword evidence="2" id="KW-1185">Reference proteome</keyword>
<name>A0A0D0DXS4_9AGAM</name>
<dbReference type="Proteomes" id="UP000054538">
    <property type="component" value="Unassembled WGS sequence"/>
</dbReference>
<proteinExistence type="predicted"/>
<sequence length="127" mass="14084">MSSDRDIIFACKPEWFGVLMVFLSHVSLLHNHWHASSDSSLTTRVAYTKPHAYRPGRDHLGAVEPNEVHDQLHDLEPAQAAEDVVVLVKQELCMATLSSTSPPENHTSATYNSPPANLRGITVLQML</sequence>
<reference evidence="1 2" key="1">
    <citation type="submission" date="2014-04" db="EMBL/GenBank/DDBJ databases">
        <authorList>
            <consortium name="DOE Joint Genome Institute"/>
            <person name="Kuo A."/>
            <person name="Kohler A."/>
            <person name="Jargeat P."/>
            <person name="Nagy L.G."/>
            <person name="Floudas D."/>
            <person name="Copeland A."/>
            <person name="Barry K.W."/>
            <person name="Cichocki N."/>
            <person name="Veneault-Fourrey C."/>
            <person name="LaButti K."/>
            <person name="Lindquist E.A."/>
            <person name="Lipzen A."/>
            <person name="Lundell T."/>
            <person name="Morin E."/>
            <person name="Murat C."/>
            <person name="Sun H."/>
            <person name="Tunlid A."/>
            <person name="Henrissat B."/>
            <person name="Grigoriev I.V."/>
            <person name="Hibbett D.S."/>
            <person name="Martin F."/>
            <person name="Nordberg H.P."/>
            <person name="Cantor M.N."/>
            <person name="Hua S.X."/>
        </authorList>
    </citation>
    <scope>NUCLEOTIDE SEQUENCE [LARGE SCALE GENOMIC DNA]</scope>
    <source>
        <strain evidence="1 2">Ve08.2h10</strain>
    </source>
</reference>
<gene>
    <name evidence="1" type="ORF">PAXRUDRAFT_830987</name>
</gene>
<dbReference type="AlphaFoldDB" id="A0A0D0DXS4"/>
<protein>
    <submittedName>
        <fullName evidence="1">Uncharacterized protein</fullName>
    </submittedName>
</protein>
<accession>A0A0D0DXS4</accession>
<dbReference type="InParanoid" id="A0A0D0DXS4"/>
<organism evidence="1 2">
    <name type="scientific">Paxillus rubicundulus Ve08.2h10</name>
    <dbReference type="NCBI Taxonomy" id="930991"/>
    <lineage>
        <taxon>Eukaryota</taxon>
        <taxon>Fungi</taxon>
        <taxon>Dikarya</taxon>
        <taxon>Basidiomycota</taxon>
        <taxon>Agaricomycotina</taxon>
        <taxon>Agaricomycetes</taxon>
        <taxon>Agaricomycetidae</taxon>
        <taxon>Boletales</taxon>
        <taxon>Paxilineae</taxon>
        <taxon>Paxillaceae</taxon>
        <taxon>Paxillus</taxon>
    </lineage>
</organism>
<evidence type="ECO:0000313" key="2">
    <source>
        <dbReference type="Proteomes" id="UP000054538"/>
    </source>
</evidence>
<evidence type="ECO:0000313" key="1">
    <source>
        <dbReference type="EMBL" id="KIK91259.1"/>
    </source>
</evidence>